<accession>A0ABW5PEW2</accession>
<dbReference type="CDD" id="cd16342">
    <property type="entry name" value="FusC_FusB"/>
    <property type="match status" value="1"/>
</dbReference>
<gene>
    <name evidence="3" type="ORF">ACFSUF_13340</name>
</gene>
<dbReference type="InterPro" id="IPR032330">
    <property type="entry name" value="EF-G-binding_C"/>
</dbReference>
<evidence type="ECO:0000313" key="4">
    <source>
        <dbReference type="Proteomes" id="UP001597541"/>
    </source>
</evidence>
<dbReference type="InterPro" id="IPR010841">
    <property type="entry name" value="EF-G-binding_N"/>
</dbReference>
<proteinExistence type="predicted"/>
<dbReference type="InterPro" id="IPR038344">
    <property type="entry name" value="EF-G_N_sf"/>
</dbReference>
<feature type="domain" description="Elongation factor G-binding protein N-terminal" evidence="1">
    <location>
        <begin position="4"/>
        <end position="86"/>
    </location>
</feature>
<feature type="domain" description="Elongation factor G-binding protein C-terminal treble-clef zinc-finger" evidence="2">
    <location>
        <begin position="100"/>
        <end position="208"/>
    </location>
</feature>
<name>A0ABW5PEW2_9BACL</name>
<comment type="caution">
    <text evidence="3">The sequence shown here is derived from an EMBL/GenBank/DDBJ whole genome shotgun (WGS) entry which is preliminary data.</text>
</comment>
<evidence type="ECO:0000259" key="1">
    <source>
        <dbReference type="Pfam" id="PF07299"/>
    </source>
</evidence>
<evidence type="ECO:0000313" key="3">
    <source>
        <dbReference type="EMBL" id="MFD2613409.1"/>
    </source>
</evidence>
<reference evidence="4" key="1">
    <citation type="journal article" date="2019" name="Int. J. Syst. Evol. Microbiol.">
        <title>The Global Catalogue of Microorganisms (GCM) 10K type strain sequencing project: providing services to taxonomists for standard genome sequencing and annotation.</title>
        <authorList>
            <consortium name="The Broad Institute Genomics Platform"/>
            <consortium name="The Broad Institute Genome Sequencing Center for Infectious Disease"/>
            <person name="Wu L."/>
            <person name="Ma J."/>
        </authorList>
    </citation>
    <scope>NUCLEOTIDE SEQUENCE [LARGE SCALE GENOMIC DNA]</scope>
    <source>
        <strain evidence="4">KCTC 3950</strain>
    </source>
</reference>
<dbReference type="Pfam" id="PF07299">
    <property type="entry name" value="EF-G-binding_N"/>
    <property type="match status" value="1"/>
</dbReference>
<evidence type="ECO:0000259" key="2">
    <source>
        <dbReference type="Pfam" id="PF16571"/>
    </source>
</evidence>
<dbReference type="RefSeq" id="WP_377603406.1">
    <property type="nucleotide sequence ID" value="NZ_JBHUME010000008.1"/>
</dbReference>
<sequence length="221" mass="24832">MEPFLHNHQYNLIAKQAKVLLSALRTSSDRKVIEAARSNAISKSAEVCSGADRGQMMLVERMGDLKEPEQLESYLSELGQYRIPFPELSEKQIKSMFPKVKKLRLPDLDAVKGKALTYLGWTDVATNRMFLVYPGINTEEAEPRMISVEGRFTADNRKGICAFCNRMGETVLYTAESKVRRSSIPDYYKAVGQYICADSKECNTKITELDALEKFLAGVTG</sequence>
<dbReference type="Pfam" id="PF16571">
    <property type="entry name" value="FBP_C"/>
    <property type="match status" value="1"/>
</dbReference>
<dbReference type="EMBL" id="JBHUME010000008">
    <property type="protein sequence ID" value="MFD2613409.1"/>
    <property type="molecule type" value="Genomic_DNA"/>
</dbReference>
<keyword evidence="4" id="KW-1185">Reference proteome</keyword>
<dbReference type="Proteomes" id="UP001597541">
    <property type="component" value="Unassembled WGS sequence"/>
</dbReference>
<dbReference type="Gene3D" id="1.20.1280.250">
    <property type="match status" value="1"/>
</dbReference>
<organism evidence="3 4">
    <name type="scientific">Paenibacillus gansuensis</name>
    <dbReference type="NCBI Taxonomy" id="306542"/>
    <lineage>
        <taxon>Bacteria</taxon>
        <taxon>Bacillati</taxon>
        <taxon>Bacillota</taxon>
        <taxon>Bacilli</taxon>
        <taxon>Bacillales</taxon>
        <taxon>Paenibacillaceae</taxon>
        <taxon>Paenibacillus</taxon>
    </lineage>
</organism>
<protein>
    <submittedName>
        <fullName evidence="3">FusB/FusC family EF-G-binding protein</fullName>
    </submittedName>
</protein>